<evidence type="ECO:0000313" key="2">
    <source>
        <dbReference type="EMBL" id="SIQ36126.1"/>
    </source>
</evidence>
<name>A0A1N6S589_9GAMM</name>
<protein>
    <submittedName>
        <fullName evidence="2">Putative SOS response-associated peptidase YedK</fullName>
    </submittedName>
</protein>
<gene>
    <name evidence="2" type="ORF">SAMN05421546_1184</name>
</gene>
<evidence type="ECO:0000313" key="3">
    <source>
        <dbReference type="Proteomes" id="UP000241788"/>
    </source>
</evidence>
<accession>A0A1N6S589</accession>
<organism evidence="2 3">
    <name type="scientific">Solilutibacter tolerans</name>
    <dbReference type="NCBI Taxonomy" id="1604334"/>
    <lineage>
        <taxon>Bacteria</taxon>
        <taxon>Pseudomonadati</taxon>
        <taxon>Pseudomonadota</taxon>
        <taxon>Gammaproteobacteria</taxon>
        <taxon>Lysobacterales</taxon>
        <taxon>Lysobacteraceae</taxon>
        <taxon>Solilutibacter</taxon>
    </lineage>
</organism>
<reference evidence="3" key="1">
    <citation type="submission" date="2017-01" db="EMBL/GenBank/DDBJ databases">
        <authorList>
            <person name="Varghese N."/>
            <person name="Submissions S."/>
        </authorList>
    </citation>
    <scope>NUCLEOTIDE SEQUENCE [LARGE SCALE GENOMIC DNA]</scope>
    <source>
        <strain evidence="3">UM1</strain>
    </source>
</reference>
<proteinExistence type="predicted"/>
<dbReference type="SUPFAM" id="SSF143081">
    <property type="entry name" value="BB1717-like"/>
    <property type="match status" value="1"/>
</dbReference>
<dbReference type="Proteomes" id="UP000241788">
    <property type="component" value="Unassembled WGS sequence"/>
</dbReference>
<dbReference type="InterPro" id="IPR036590">
    <property type="entry name" value="SRAP-like"/>
</dbReference>
<sequence>MCYSAECWALYDAYVQEFDADIDIKAFWEIYLERDEKYRIRKKLSDGTKIPKGVDLNFRRPKSELEGKIQDLIGEWNGRKLAESEAELAKQEARLAAAVEKLKVKETKTALNEQRIAGNKIKQMTRWIEDAKRTRHEPARDDRIFPDWYAPVMIIENGKKIIRPMRYHCRPAGMSASSDVTKEGRISGKYNARRDNLTRFWRKQFGRTHALVLAETFYENVDDGKGGSKEIQFRPRTGETMYIACVYSHWVDPTGKQPDLWSFAAITDEPEPEVAAAGHDRTIINIKPEHVEAWLTPEGRTDEELFAIFDDRRHPYYELVKEAA</sequence>
<dbReference type="EMBL" id="FTLW01000002">
    <property type="protein sequence ID" value="SIQ36126.1"/>
    <property type="molecule type" value="Genomic_DNA"/>
</dbReference>
<evidence type="ECO:0000256" key="1">
    <source>
        <dbReference type="SAM" id="Coils"/>
    </source>
</evidence>
<dbReference type="OrthoDB" id="107650at2"/>
<keyword evidence="3" id="KW-1185">Reference proteome</keyword>
<dbReference type="RefSeq" id="WP_076586190.1">
    <property type="nucleotide sequence ID" value="NZ_FTLW01000002.1"/>
</dbReference>
<dbReference type="STRING" id="1604334.SAMN05421546_1184"/>
<feature type="coiled-coil region" evidence="1">
    <location>
        <begin position="81"/>
        <end position="108"/>
    </location>
</feature>
<dbReference type="AlphaFoldDB" id="A0A1N6S589"/>
<dbReference type="Gene3D" id="3.90.1680.10">
    <property type="entry name" value="SOS response associated peptidase-like"/>
    <property type="match status" value="1"/>
</dbReference>
<dbReference type="GO" id="GO:0106300">
    <property type="term" value="P:protein-DNA covalent cross-linking repair"/>
    <property type="evidence" value="ECO:0007669"/>
    <property type="project" value="InterPro"/>
</dbReference>
<dbReference type="InterPro" id="IPR003738">
    <property type="entry name" value="SRAP"/>
</dbReference>
<dbReference type="Pfam" id="PF02586">
    <property type="entry name" value="SRAP"/>
    <property type="match status" value="1"/>
</dbReference>
<dbReference type="GO" id="GO:0003697">
    <property type="term" value="F:single-stranded DNA binding"/>
    <property type="evidence" value="ECO:0007669"/>
    <property type="project" value="InterPro"/>
</dbReference>
<keyword evidence="1" id="KW-0175">Coiled coil</keyword>